<reference evidence="2 3" key="1">
    <citation type="journal article" date="2019" name="Int. J. Syst. Evol. Microbiol.">
        <title>The Global Catalogue of Microorganisms (GCM) 10K type strain sequencing project: providing services to taxonomists for standard genome sequencing and annotation.</title>
        <authorList>
            <consortium name="The Broad Institute Genomics Platform"/>
            <consortium name="The Broad Institute Genome Sequencing Center for Infectious Disease"/>
            <person name="Wu L."/>
            <person name="Ma J."/>
        </authorList>
    </citation>
    <scope>NUCLEOTIDE SEQUENCE [LARGE SCALE GENOMIC DNA]</scope>
    <source>
        <strain evidence="2 3">JCM 3053</strain>
    </source>
</reference>
<dbReference type="Proteomes" id="UP001501474">
    <property type="component" value="Unassembled WGS sequence"/>
</dbReference>
<gene>
    <name evidence="2" type="ORF">GCM10010104_23730</name>
</gene>
<evidence type="ECO:0000313" key="2">
    <source>
        <dbReference type="EMBL" id="GAA2229903.1"/>
    </source>
</evidence>
<comment type="caution">
    <text evidence="2">The sequence shown here is derived from an EMBL/GenBank/DDBJ whole genome shotgun (WGS) entry which is preliminary data.</text>
</comment>
<feature type="compositionally biased region" description="Basic and acidic residues" evidence="1">
    <location>
        <begin position="1"/>
        <end position="10"/>
    </location>
</feature>
<keyword evidence="3" id="KW-1185">Reference proteome</keyword>
<name>A0ABN3DFM0_9ACTN</name>
<protein>
    <submittedName>
        <fullName evidence="2">Uncharacterized protein</fullName>
    </submittedName>
</protein>
<dbReference type="EMBL" id="BAAART010000055">
    <property type="protein sequence ID" value="GAA2229903.1"/>
    <property type="molecule type" value="Genomic_DNA"/>
</dbReference>
<proteinExistence type="predicted"/>
<feature type="region of interest" description="Disordered" evidence="1">
    <location>
        <begin position="1"/>
        <end position="41"/>
    </location>
</feature>
<evidence type="ECO:0000313" key="3">
    <source>
        <dbReference type="Proteomes" id="UP001501474"/>
    </source>
</evidence>
<evidence type="ECO:0000256" key="1">
    <source>
        <dbReference type="SAM" id="MobiDB-lite"/>
    </source>
</evidence>
<sequence length="88" mass="9853">MQVVHHEEGVVVRQSKGRSPRSRSNRSKADQGPAQWLPPTADTHCRYAAEWVGTKLRRDLAADEGELVALRQLADTCPSQTVEYERAP</sequence>
<accession>A0ABN3DFM0</accession>
<feature type="compositionally biased region" description="Basic residues" evidence="1">
    <location>
        <begin position="15"/>
        <end position="26"/>
    </location>
</feature>
<organism evidence="2 3">
    <name type="scientific">Streptomyces indiaensis</name>
    <dbReference type="NCBI Taxonomy" id="284033"/>
    <lineage>
        <taxon>Bacteria</taxon>
        <taxon>Bacillati</taxon>
        <taxon>Actinomycetota</taxon>
        <taxon>Actinomycetes</taxon>
        <taxon>Kitasatosporales</taxon>
        <taxon>Streptomycetaceae</taxon>
        <taxon>Streptomyces</taxon>
    </lineage>
</organism>